<dbReference type="InterPro" id="IPR004846">
    <property type="entry name" value="T2SS/T3SS_dom"/>
</dbReference>
<dbReference type="InterPro" id="IPR001775">
    <property type="entry name" value="GspD/PilQ"/>
</dbReference>
<feature type="domain" description="Type II/III secretion system secretin-like" evidence="8">
    <location>
        <begin position="372"/>
        <end position="531"/>
    </location>
</feature>
<reference evidence="9 10" key="1">
    <citation type="submission" date="2023-10" db="EMBL/GenBank/DDBJ databases">
        <title>Bacteria for the degradation of biodegradable plastic PBAT(Polybutylene adipate terephthalate).</title>
        <authorList>
            <person name="Weon H.-Y."/>
            <person name="Yeon J."/>
        </authorList>
    </citation>
    <scope>NUCLEOTIDE SEQUENCE [LARGE SCALE GENOMIC DNA]</scope>
    <source>
        <strain evidence="9 10">SBD 7-3</strain>
    </source>
</reference>
<dbReference type="Proteomes" id="UP001303946">
    <property type="component" value="Chromosome"/>
</dbReference>
<keyword evidence="3" id="KW-0472">Membrane</keyword>
<dbReference type="EMBL" id="CP136336">
    <property type="protein sequence ID" value="WOB08999.1"/>
    <property type="molecule type" value="Genomic_DNA"/>
</dbReference>
<keyword evidence="10" id="KW-1185">Reference proteome</keyword>
<comment type="similarity">
    <text evidence="5">Belongs to the bacterial secretin family.</text>
</comment>
<dbReference type="Pfam" id="PF00263">
    <property type="entry name" value="Secretin"/>
    <property type="match status" value="1"/>
</dbReference>
<sequence length="613" mass="66373">MNTSRRRQMRTQLGIAAMLGLLSLSPSRAATPATPLERSFEAMVQKASLALPTRPDSEMLQKAGQAIGLLKRVELEEAGRAINEALQLDARNSYLHFLNGFIYHLQARQGDAQKNELAVEGYQQALRLDPANWIAQEFLGLAFLEQKRFNQARDHFAEALLLSPDSVPSMHGLMVSAYLTGDAEAACAMADQIRQTPAPATPAFLRSSVSVYAACAEFGKAEQMRALMVDTKRDPGEIERVDRRLAQWKVVHRTPAAENPRVAAAFNVAPQDEAPPAAPPAPAPALGPTSPRPDPNDGTPRMVLVDVVMVATEELVSTSKGINLLNALSLQFGSSSAPAFSRSFNSSTGMGNVITRAITVPALSYSLNIANATNGQNEVLARPTLAAMEGVPSEFFSGTNLNAAVVSTNSLGSPSAVPIDKRFGVKLGITPSFLPNGMVKLKVDALRTFLNANVDNAGFAYRLEISETSANANVVMNLGDTLVLSGLSEKEASASRSGVPLLQDVPGVQYLFARKTNLDFQRSVLILITPRQPVYTSKLDHAAAGGTSDSMRALRERMGFSGRTPANVESILNHLKTTRLFREFRQGDVSLEQWDRLHSTGERLKQALEFLYY</sequence>
<evidence type="ECO:0000256" key="3">
    <source>
        <dbReference type="ARBA" id="ARBA00023136"/>
    </source>
</evidence>
<proteinExistence type="inferred from homology"/>
<evidence type="ECO:0000256" key="4">
    <source>
        <dbReference type="PROSITE-ProRule" id="PRU00339"/>
    </source>
</evidence>
<comment type="subcellular location">
    <subcellularLocation>
        <location evidence="1">Membrane</location>
    </subcellularLocation>
</comment>
<dbReference type="InterPro" id="IPR019734">
    <property type="entry name" value="TPR_rpt"/>
</dbReference>
<evidence type="ECO:0000256" key="2">
    <source>
        <dbReference type="ARBA" id="ARBA00022729"/>
    </source>
</evidence>
<keyword evidence="2 7" id="KW-0732">Signal</keyword>
<dbReference type="PANTHER" id="PTHR30332:SF24">
    <property type="entry name" value="SECRETIN GSPD-RELATED"/>
    <property type="match status" value="1"/>
</dbReference>
<protein>
    <submittedName>
        <fullName evidence="9">Secretion protein</fullName>
    </submittedName>
</protein>
<dbReference type="InterPro" id="IPR050810">
    <property type="entry name" value="Bact_Secretion_Sys_Channel"/>
</dbReference>
<evidence type="ECO:0000313" key="9">
    <source>
        <dbReference type="EMBL" id="WOB08999.1"/>
    </source>
</evidence>
<evidence type="ECO:0000256" key="5">
    <source>
        <dbReference type="RuleBase" id="RU004003"/>
    </source>
</evidence>
<dbReference type="SMART" id="SM00028">
    <property type="entry name" value="TPR"/>
    <property type="match status" value="2"/>
</dbReference>
<name>A0ABZ0D2P1_9BURK</name>
<dbReference type="SUPFAM" id="SSF48452">
    <property type="entry name" value="TPR-like"/>
    <property type="match status" value="1"/>
</dbReference>
<evidence type="ECO:0000259" key="8">
    <source>
        <dbReference type="Pfam" id="PF00263"/>
    </source>
</evidence>
<feature type="signal peptide" evidence="7">
    <location>
        <begin position="1"/>
        <end position="29"/>
    </location>
</feature>
<keyword evidence="4" id="KW-0802">TPR repeat</keyword>
<dbReference type="PROSITE" id="PS50005">
    <property type="entry name" value="TPR"/>
    <property type="match status" value="1"/>
</dbReference>
<evidence type="ECO:0000313" key="10">
    <source>
        <dbReference type="Proteomes" id="UP001303946"/>
    </source>
</evidence>
<evidence type="ECO:0000256" key="1">
    <source>
        <dbReference type="ARBA" id="ARBA00004370"/>
    </source>
</evidence>
<accession>A0ABZ0D2P1</accession>
<evidence type="ECO:0000256" key="6">
    <source>
        <dbReference type="SAM" id="MobiDB-lite"/>
    </source>
</evidence>
<feature type="chain" id="PRO_5046881485" evidence="7">
    <location>
        <begin position="30"/>
        <end position="613"/>
    </location>
</feature>
<dbReference type="PANTHER" id="PTHR30332">
    <property type="entry name" value="PROBABLE GENERAL SECRETION PATHWAY PROTEIN D"/>
    <property type="match status" value="1"/>
</dbReference>
<evidence type="ECO:0000256" key="7">
    <source>
        <dbReference type="SAM" id="SignalP"/>
    </source>
</evidence>
<dbReference type="RefSeq" id="WP_316701948.1">
    <property type="nucleotide sequence ID" value="NZ_CP136336.1"/>
</dbReference>
<feature type="compositionally biased region" description="Pro residues" evidence="6">
    <location>
        <begin position="276"/>
        <end position="293"/>
    </location>
</feature>
<feature type="region of interest" description="Disordered" evidence="6">
    <location>
        <begin position="271"/>
        <end position="300"/>
    </location>
</feature>
<gene>
    <name evidence="9" type="ORF">RXV79_02835</name>
</gene>
<dbReference type="PRINTS" id="PR00811">
    <property type="entry name" value="BCTERIALGSPD"/>
</dbReference>
<feature type="repeat" description="TPR" evidence="4">
    <location>
        <begin position="133"/>
        <end position="166"/>
    </location>
</feature>
<dbReference type="Gene3D" id="1.25.40.10">
    <property type="entry name" value="Tetratricopeptide repeat domain"/>
    <property type="match status" value="1"/>
</dbReference>
<dbReference type="InterPro" id="IPR011990">
    <property type="entry name" value="TPR-like_helical_dom_sf"/>
</dbReference>
<organism evidence="9 10">
    <name type="scientific">Piscinibacter gummiphilus</name>
    <dbReference type="NCBI Taxonomy" id="946333"/>
    <lineage>
        <taxon>Bacteria</taxon>
        <taxon>Pseudomonadati</taxon>
        <taxon>Pseudomonadota</taxon>
        <taxon>Betaproteobacteria</taxon>
        <taxon>Burkholderiales</taxon>
        <taxon>Sphaerotilaceae</taxon>
        <taxon>Piscinibacter</taxon>
    </lineage>
</organism>